<feature type="compositionally biased region" description="Low complexity" evidence="1">
    <location>
        <begin position="36"/>
        <end position="47"/>
    </location>
</feature>
<feature type="compositionally biased region" description="Basic residues" evidence="1">
    <location>
        <begin position="48"/>
        <end position="57"/>
    </location>
</feature>
<dbReference type="EMBL" id="QFPO01000005">
    <property type="protein sequence ID" value="PZQ16649.1"/>
    <property type="molecule type" value="Genomic_DNA"/>
</dbReference>
<keyword evidence="2" id="KW-0812">Transmembrane</keyword>
<dbReference type="Pfam" id="PF07963">
    <property type="entry name" value="N_methyl"/>
    <property type="match status" value="1"/>
</dbReference>
<evidence type="ECO:0000313" key="4">
    <source>
        <dbReference type="Proteomes" id="UP000249046"/>
    </source>
</evidence>
<sequence>MGAVAARRRWRRRAHRGGRYVRALRRSLQLGAAHSQGRPAGHRAAAGTRRRHRRPRCRTAGGRGGPGRQQRRAERVAGGDLPARPDRDLGAAQQPAQRDVLDAARDQSRRRQRPVRRWRQHAEHAQPGTGREQCRGEQPGQRDQAVSAARTRGFTLIEVMLATMLLGLLLAGTYGAIRTTVKAMQSGESAVDTINRIRVAQEFIRRQISRGMPLGFDRDDSTGVNFVFEGKRDFMRFVAPMPGYLSKGGPYVQTLELANVRGGKELVFTHAMLNGFDLRQLREADLEPVMLVDRIRGGRFEYRGFDEEGNLGDWQDDWEDPSLTPVMVRIRLEMADDSQAVFPDMEIPLVLDVGSMRRPYIGRDGEQAIPGQSAPPPAYGVPQQKNMQGQIR</sequence>
<feature type="compositionally biased region" description="Basic and acidic residues" evidence="1">
    <location>
        <begin position="71"/>
        <end position="89"/>
    </location>
</feature>
<organism evidence="3 4">
    <name type="scientific">Rhodanobacter denitrificans</name>
    <dbReference type="NCBI Taxonomy" id="666685"/>
    <lineage>
        <taxon>Bacteria</taxon>
        <taxon>Pseudomonadati</taxon>
        <taxon>Pseudomonadota</taxon>
        <taxon>Gammaproteobacteria</taxon>
        <taxon>Lysobacterales</taxon>
        <taxon>Rhodanobacteraceae</taxon>
        <taxon>Rhodanobacter</taxon>
    </lineage>
</organism>
<reference evidence="3 4" key="1">
    <citation type="submission" date="2017-08" db="EMBL/GenBank/DDBJ databases">
        <title>Infants hospitalized years apart are colonized by the same room-sourced microbial strains.</title>
        <authorList>
            <person name="Brooks B."/>
            <person name="Olm M.R."/>
            <person name="Firek B.A."/>
            <person name="Baker R."/>
            <person name="Thomas B.C."/>
            <person name="Morowitz M.J."/>
            <person name="Banfield J.F."/>
        </authorList>
    </citation>
    <scope>NUCLEOTIDE SEQUENCE [LARGE SCALE GENOMIC DNA]</scope>
    <source>
        <strain evidence="3">S2_005_003_R2_42</strain>
    </source>
</reference>
<keyword evidence="2" id="KW-1133">Transmembrane helix</keyword>
<feature type="region of interest" description="Disordered" evidence="1">
    <location>
        <begin position="30"/>
        <end position="146"/>
    </location>
</feature>
<feature type="compositionally biased region" description="Basic and acidic residues" evidence="1">
    <location>
        <begin position="99"/>
        <end position="109"/>
    </location>
</feature>
<dbReference type="Proteomes" id="UP000249046">
    <property type="component" value="Unassembled WGS sequence"/>
</dbReference>
<dbReference type="AlphaFoldDB" id="A0A2W5KKV7"/>
<gene>
    <name evidence="3" type="ORF">DI564_07925</name>
</gene>
<evidence type="ECO:0000256" key="2">
    <source>
        <dbReference type="SAM" id="Phobius"/>
    </source>
</evidence>
<dbReference type="NCBIfam" id="TIGR02532">
    <property type="entry name" value="IV_pilin_GFxxxE"/>
    <property type="match status" value="1"/>
</dbReference>
<feature type="compositionally biased region" description="Basic residues" evidence="1">
    <location>
        <begin position="110"/>
        <end position="119"/>
    </location>
</feature>
<keyword evidence="2" id="KW-0472">Membrane</keyword>
<accession>A0A2W5KKV7</accession>
<dbReference type="InterPro" id="IPR012902">
    <property type="entry name" value="N_methyl_site"/>
</dbReference>
<feature type="compositionally biased region" description="Polar residues" evidence="1">
    <location>
        <begin position="383"/>
        <end position="392"/>
    </location>
</feature>
<evidence type="ECO:0008006" key="5">
    <source>
        <dbReference type="Google" id="ProtNLM"/>
    </source>
</evidence>
<name>A0A2W5KKV7_9GAMM</name>
<feature type="region of interest" description="Disordered" evidence="1">
    <location>
        <begin position="368"/>
        <end position="392"/>
    </location>
</feature>
<feature type="transmembrane region" description="Helical" evidence="2">
    <location>
        <begin position="156"/>
        <end position="177"/>
    </location>
</feature>
<evidence type="ECO:0000256" key="1">
    <source>
        <dbReference type="SAM" id="MobiDB-lite"/>
    </source>
</evidence>
<protein>
    <recommendedName>
        <fullName evidence="5">Prepilin-type N-terminal cleavage/methylation domain-containing protein</fullName>
    </recommendedName>
</protein>
<evidence type="ECO:0000313" key="3">
    <source>
        <dbReference type="EMBL" id="PZQ16649.1"/>
    </source>
</evidence>
<comment type="caution">
    <text evidence="3">The sequence shown here is derived from an EMBL/GenBank/DDBJ whole genome shotgun (WGS) entry which is preliminary data.</text>
</comment>
<proteinExistence type="predicted"/>